<dbReference type="InterPro" id="IPR027417">
    <property type="entry name" value="P-loop_NTPase"/>
</dbReference>
<proteinExistence type="predicted"/>
<gene>
    <name evidence="1" type="ORF">SAMN05216247_103309</name>
</gene>
<protein>
    <submittedName>
        <fullName evidence="1">Terminase-like family protein</fullName>
    </submittedName>
</protein>
<name>A0A1H3IP79_9PSED</name>
<dbReference type="Gene3D" id="3.40.50.300">
    <property type="entry name" value="P-loop containing nucleotide triphosphate hydrolases"/>
    <property type="match status" value="1"/>
</dbReference>
<organism evidence="1 2">
    <name type="scientific">Pseudomonas salomonii</name>
    <dbReference type="NCBI Taxonomy" id="191391"/>
    <lineage>
        <taxon>Bacteria</taxon>
        <taxon>Pseudomonadati</taxon>
        <taxon>Pseudomonadota</taxon>
        <taxon>Gammaproteobacteria</taxon>
        <taxon>Pseudomonadales</taxon>
        <taxon>Pseudomonadaceae</taxon>
        <taxon>Pseudomonas</taxon>
    </lineage>
</organism>
<evidence type="ECO:0000313" key="2">
    <source>
        <dbReference type="Proteomes" id="UP000182902"/>
    </source>
</evidence>
<dbReference type="Pfam" id="PF03237">
    <property type="entry name" value="Terminase_6N"/>
    <property type="match status" value="1"/>
</dbReference>
<dbReference type="EMBL" id="FNOX01000003">
    <property type="protein sequence ID" value="SDY29069.1"/>
    <property type="molecule type" value="Genomic_DNA"/>
</dbReference>
<dbReference type="AlphaFoldDB" id="A0A1H3IP79"/>
<dbReference type="Gene3D" id="3.30.420.280">
    <property type="match status" value="1"/>
</dbReference>
<accession>A0A1H3IP79</accession>
<evidence type="ECO:0000313" key="1">
    <source>
        <dbReference type="EMBL" id="SDY29069.1"/>
    </source>
</evidence>
<dbReference type="Proteomes" id="UP000182902">
    <property type="component" value="Unassembled WGS sequence"/>
</dbReference>
<reference evidence="1 2" key="1">
    <citation type="submission" date="2016-10" db="EMBL/GenBank/DDBJ databases">
        <authorList>
            <person name="de Groot N.N."/>
        </authorList>
    </citation>
    <scope>NUCLEOTIDE SEQUENCE [LARGE SCALE GENOMIC DNA]</scope>
    <source>
        <strain evidence="1 2">ICMP 14252</strain>
    </source>
</reference>
<sequence length="505" mass="56711">MTAFQAIRPLARAVQNIIWKPLPGSQSMFLVLGQPQYLTREVLFHGSRGNGKSDALIMAFLQHVGKGWGAYWRGIILRKEFKHLADLVKTAGMLIPRIFPGAVWNETKHSWTFPTGEVLIFNHIKHVREYDGKFHGHQYAFIGFDELATWQTIEVYEAMLSTLRTAYQPTATQPLPPPLQVRSTTNPWGAGRTWVYERFIEGRKPGEITYNQDGTRQRTALFGTIFQNHYIDDGYIRNYLAQLTDPAKRAAWLEGDWEAVDTGAMFGPVWSQHLLLDPFQIPASWKVDRCFDFGQSTPFCCLWVAESNGESVRVGNREFCPPKGSLVVIGEDYGTEVDPRTGKQARPDAGLFLSARQIGARLKQKEEKLLTGVLSNHKKVAPGPADNQIYNGSKVDQGNAPTVAKDLKAEGIDFVNSDKSPGSRVTSAQLMFGRLHATKIQDPTNPHIYFFPAAKFLIKTLPFLQRDDDQLDAVAKGPDDHAWDALAYRLTWKRPVTTVSHGIMG</sequence>